<dbReference type="STRING" id="758825.SAMN02982985_03280"/>
<name>A0A1I4P5F1_9BURK</name>
<organism evidence="2 3">
    <name type="scientific">Rugamonas rubra</name>
    <dbReference type="NCBI Taxonomy" id="758825"/>
    <lineage>
        <taxon>Bacteria</taxon>
        <taxon>Pseudomonadati</taxon>
        <taxon>Pseudomonadota</taxon>
        <taxon>Betaproteobacteria</taxon>
        <taxon>Burkholderiales</taxon>
        <taxon>Oxalobacteraceae</taxon>
        <taxon>Telluria group</taxon>
        <taxon>Rugamonas</taxon>
    </lineage>
</organism>
<dbReference type="EMBL" id="FOTW01000015">
    <property type="protein sequence ID" value="SFM23074.1"/>
    <property type="molecule type" value="Genomic_DNA"/>
</dbReference>
<dbReference type="Proteomes" id="UP000199470">
    <property type="component" value="Unassembled WGS sequence"/>
</dbReference>
<gene>
    <name evidence="2" type="ORF">SAMN02982985_03280</name>
</gene>
<evidence type="ECO:0000313" key="2">
    <source>
        <dbReference type="EMBL" id="SFM23074.1"/>
    </source>
</evidence>
<dbReference type="OrthoDB" id="8706403at2"/>
<protein>
    <submittedName>
        <fullName evidence="2">Uncharacterized protein</fullName>
    </submittedName>
</protein>
<keyword evidence="3" id="KW-1185">Reference proteome</keyword>
<proteinExistence type="predicted"/>
<feature type="region of interest" description="Disordered" evidence="1">
    <location>
        <begin position="1"/>
        <end position="20"/>
    </location>
</feature>
<reference evidence="2 3" key="1">
    <citation type="submission" date="2016-10" db="EMBL/GenBank/DDBJ databases">
        <authorList>
            <person name="de Groot N.N."/>
        </authorList>
    </citation>
    <scope>NUCLEOTIDE SEQUENCE [LARGE SCALE GENOMIC DNA]</scope>
    <source>
        <strain evidence="2 3">ATCC 43154</strain>
    </source>
</reference>
<sequence>MTNKKQPPAKRTVEATAPVGRPENPFLSTEFFQRMRDYTERDAAFSKELKAIGERGASKLSGDARTAPSLAILRGVVKKGLTLEQMFERIVQGVESGLWEPWLAPYGIELRGVNYTKGEPRNARLALDMSLACKANSPFANAGVPNWRSIVVEDCLQVQIDKPTEKSGAKVYAIFTLDAAK</sequence>
<accession>A0A1I4P5F1</accession>
<dbReference type="AlphaFoldDB" id="A0A1I4P5F1"/>
<evidence type="ECO:0000256" key="1">
    <source>
        <dbReference type="SAM" id="MobiDB-lite"/>
    </source>
</evidence>
<dbReference type="RefSeq" id="WP_093388767.1">
    <property type="nucleotide sequence ID" value="NZ_FOTW01000015.1"/>
</dbReference>
<evidence type="ECO:0000313" key="3">
    <source>
        <dbReference type="Proteomes" id="UP000199470"/>
    </source>
</evidence>